<feature type="signal peptide" evidence="1">
    <location>
        <begin position="1"/>
        <end position="23"/>
    </location>
</feature>
<sequence>MSILGHPVFVVPLSAHLCSVVHAHINITHPADHVCLSFFSLSFSILHTFLLFDAHVSFTTPHKLRTVCPSLGDITSLFLGHLGYGSYQKYIYVGTI</sequence>
<gene>
    <name evidence="2" type="ORF">OCBIM_22000739mg</name>
</gene>
<organism evidence="2">
    <name type="scientific">Octopus bimaculoides</name>
    <name type="common">California two-spotted octopus</name>
    <dbReference type="NCBI Taxonomy" id="37653"/>
    <lineage>
        <taxon>Eukaryota</taxon>
        <taxon>Metazoa</taxon>
        <taxon>Spiralia</taxon>
        <taxon>Lophotrochozoa</taxon>
        <taxon>Mollusca</taxon>
        <taxon>Cephalopoda</taxon>
        <taxon>Coleoidea</taxon>
        <taxon>Octopodiformes</taxon>
        <taxon>Octopoda</taxon>
        <taxon>Incirrata</taxon>
        <taxon>Octopodidae</taxon>
        <taxon>Octopus</taxon>
    </lineage>
</organism>
<keyword evidence="1" id="KW-0732">Signal</keyword>
<accession>A0A0L8I040</accession>
<dbReference type="EMBL" id="KQ416877">
    <property type="protein sequence ID" value="KOF94781.1"/>
    <property type="molecule type" value="Genomic_DNA"/>
</dbReference>
<feature type="chain" id="PRO_5005584050" evidence="1">
    <location>
        <begin position="24"/>
        <end position="96"/>
    </location>
</feature>
<proteinExistence type="predicted"/>
<protein>
    <submittedName>
        <fullName evidence="2">Uncharacterized protein</fullName>
    </submittedName>
</protein>
<dbReference type="AlphaFoldDB" id="A0A0L8I040"/>
<evidence type="ECO:0000256" key="1">
    <source>
        <dbReference type="SAM" id="SignalP"/>
    </source>
</evidence>
<evidence type="ECO:0000313" key="2">
    <source>
        <dbReference type="EMBL" id="KOF94781.1"/>
    </source>
</evidence>
<reference evidence="2" key="1">
    <citation type="submission" date="2015-07" db="EMBL/GenBank/DDBJ databases">
        <title>MeaNS - Measles Nucleotide Surveillance Program.</title>
        <authorList>
            <person name="Tran T."/>
            <person name="Druce J."/>
        </authorList>
    </citation>
    <scope>NUCLEOTIDE SEQUENCE</scope>
    <source>
        <strain evidence="2">UCB-OBI-ISO-001</strain>
        <tissue evidence="2">Gonad</tissue>
    </source>
</reference>
<name>A0A0L8I040_OCTBM</name>